<sequence>MSRIRKYLTVAAGTAAGLFLGALASSATANADTVPINPGLPGVVEQMVASSTSIPQQLLQTTTSALSGTTFAPPATPGQAPLATATFNVPPSPSAMPQQQASATGLPGLGNLPASLSSVLPFPMPNFGGPAPVAAAPTAFAPTGYLPTVPVAPVAPVSPMEVMLIPGLP</sequence>
<gene>
    <name evidence="2" type="ORF">ABW16_03675</name>
</gene>
<dbReference type="RefSeq" id="WP_047317804.1">
    <property type="nucleotide sequence ID" value="NZ_LDPO01000002.1"/>
</dbReference>
<dbReference type="Proteomes" id="UP000036464">
    <property type="component" value="Unassembled WGS sequence"/>
</dbReference>
<keyword evidence="3" id="KW-1185">Reference proteome</keyword>
<protein>
    <submittedName>
        <fullName evidence="2">Uncharacterized protein</fullName>
    </submittedName>
</protein>
<accession>A0ABR5FJC0</accession>
<evidence type="ECO:0000313" key="2">
    <source>
        <dbReference type="EMBL" id="KLO30828.1"/>
    </source>
</evidence>
<feature type="signal peptide" evidence="1">
    <location>
        <begin position="1"/>
        <end position="31"/>
    </location>
</feature>
<dbReference type="EMBL" id="LDPO01000002">
    <property type="protein sequence ID" value="KLO30828.1"/>
    <property type="molecule type" value="Genomic_DNA"/>
</dbReference>
<evidence type="ECO:0000313" key="3">
    <source>
        <dbReference type="Proteomes" id="UP000036464"/>
    </source>
</evidence>
<name>A0ABR5FJC0_9MYCO</name>
<reference evidence="2 3" key="1">
    <citation type="submission" date="2015-05" db="EMBL/GenBank/DDBJ databases">
        <title>Genome sequence of Mycobacterium heraklionense Davo strain.</title>
        <authorList>
            <person name="Greninger A.L."/>
            <person name="Cunningham G."/>
            <person name="Miller S."/>
        </authorList>
    </citation>
    <scope>NUCLEOTIDE SEQUENCE [LARGE SCALE GENOMIC DNA]</scope>
    <source>
        <strain evidence="2 3">Davo</strain>
    </source>
</reference>
<evidence type="ECO:0000256" key="1">
    <source>
        <dbReference type="SAM" id="SignalP"/>
    </source>
</evidence>
<comment type="caution">
    <text evidence="2">The sequence shown here is derived from an EMBL/GenBank/DDBJ whole genome shotgun (WGS) entry which is preliminary data.</text>
</comment>
<feature type="chain" id="PRO_5047050263" evidence="1">
    <location>
        <begin position="32"/>
        <end position="169"/>
    </location>
</feature>
<organism evidence="2 3">
    <name type="scientific">Mycolicibacter heraklionensis</name>
    <dbReference type="NCBI Taxonomy" id="512402"/>
    <lineage>
        <taxon>Bacteria</taxon>
        <taxon>Bacillati</taxon>
        <taxon>Actinomycetota</taxon>
        <taxon>Actinomycetes</taxon>
        <taxon>Mycobacteriales</taxon>
        <taxon>Mycobacteriaceae</taxon>
        <taxon>Mycolicibacter</taxon>
    </lineage>
</organism>
<keyword evidence="1" id="KW-0732">Signal</keyword>
<proteinExistence type="predicted"/>